<dbReference type="InterPro" id="IPR011055">
    <property type="entry name" value="Dup_hybrid_motif"/>
</dbReference>
<feature type="compositionally biased region" description="Basic residues" evidence="1">
    <location>
        <begin position="1"/>
        <end position="15"/>
    </location>
</feature>
<evidence type="ECO:0000313" key="3">
    <source>
        <dbReference type="EMBL" id="MDE1655797.1"/>
    </source>
</evidence>
<feature type="domain" description="M23ase beta-sheet core" evidence="2">
    <location>
        <begin position="431"/>
        <end position="532"/>
    </location>
</feature>
<dbReference type="SUPFAM" id="SSF51261">
    <property type="entry name" value="Duplicated hybrid motif"/>
    <property type="match status" value="1"/>
</dbReference>
<proteinExistence type="predicted"/>
<dbReference type="InterPro" id="IPR016047">
    <property type="entry name" value="M23ase_b-sheet_dom"/>
</dbReference>
<evidence type="ECO:0000313" key="4">
    <source>
        <dbReference type="Proteomes" id="UP001219297"/>
    </source>
</evidence>
<protein>
    <submittedName>
        <fullName evidence="3">Peptidoglycan DD-metalloendopeptidase family protein</fullName>
    </submittedName>
</protein>
<dbReference type="PANTHER" id="PTHR21666">
    <property type="entry name" value="PEPTIDASE-RELATED"/>
    <property type="match status" value="1"/>
</dbReference>
<organism evidence="3 4">
    <name type="scientific">Actinotignum sanguinis</name>
    <dbReference type="NCBI Taxonomy" id="1445614"/>
    <lineage>
        <taxon>Bacteria</taxon>
        <taxon>Bacillati</taxon>
        <taxon>Actinomycetota</taxon>
        <taxon>Actinomycetes</taxon>
        <taxon>Actinomycetales</taxon>
        <taxon>Actinomycetaceae</taxon>
        <taxon>Actinotignum</taxon>
    </lineage>
</organism>
<dbReference type="Pfam" id="PF01551">
    <property type="entry name" value="Peptidase_M23"/>
    <property type="match status" value="1"/>
</dbReference>
<accession>A0ABT5V488</accession>
<reference evidence="3 4" key="1">
    <citation type="submission" date="2023-02" db="EMBL/GenBank/DDBJ databases">
        <title>Defining the Infant Male Urobiome and Moving Towards Mechanisms in Urobiome Research.</title>
        <authorList>
            <person name="Reasoner S."/>
            <person name="Flores V."/>
            <person name="Van Horn G."/>
            <person name="Morales G."/>
            <person name="Peard L."/>
            <person name="Abelson B."/>
            <person name="Manuel C."/>
            <person name="Lee J."/>
            <person name="Baker B."/>
            <person name="Williams T."/>
            <person name="Schmitz J."/>
            <person name="Clayton D."/>
            <person name="Hadjifrangiskou M."/>
        </authorList>
    </citation>
    <scope>NUCLEOTIDE SEQUENCE [LARGE SCALE GENOMIC DNA]</scope>
    <source>
        <strain evidence="3 4">AS1053</strain>
    </source>
</reference>
<feature type="compositionally biased region" description="Low complexity" evidence="1">
    <location>
        <begin position="72"/>
        <end position="95"/>
    </location>
</feature>
<evidence type="ECO:0000256" key="1">
    <source>
        <dbReference type="SAM" id="MobiDB-lite"/>
    </source>
</evidence>
<feature type="region of interest" description="Disordered" evidence="1">
    <location>
        <begin position="72"/>
        <end position="132"/>
    </location>
</feature>
<evidence type="ECO:0000259" key="2">
    <source>
        <dbReference type="Pfam" id="PF01551"/>
    </source>
</evidence>
<dbReference type="CDD" id="cd12797">
    <property type="entry name" value="M23_peptidase"/>
    <property type="match status" value="1"/>
</dbReference>
<dbReference type="InterPro" id="IPR050570">
    <property type="entry name" value="Cell_wall_metabolism_enzyme"/>
</dbReference>
<sequence length="550" mass="56275">MSAAHHTSRSGRRAVRASEAPQERGGKRAVRNAADAGAGLSRPAGSRAAAARAAHPSHVAPAVHAVHAIPTPHVAPASPETPAPAAGHARRAAAPVSRATSRVVASAESTGQVRTSGKRAEASQSTRRGRRAAAVAPAVTDVTVATVVTVAPPASLAPVTTAVAGATLATVRELPARGKRARAAVPASTEPLTAPPEATSQPEATRLGTLPEPNPISAAHPTPELKPQVELGRGAAFGVVLPSSLTVAACEAAPARGITTDSEGTEVLSESDIDAAVRAGEARGRAQNRERSDRILAGAAAQWAVARSVSPYRNILIGAVACLGMVLPVMSTLQGNAAQAVNPAFVAPMAEEFTTPAQLTGEVGAIQRAQARTAAENPRRACPTSAGASGTRAAFDIPTDRLIVKPLPEGSYRLTSPFGTRVDPISGEVSSHAGQDFGAPAGTPIHAIADGVVKHAGEGIQGRSNNLIIIEHTINGEKFSSWYIHMYDDGVFVKAGDKVKAGDVIGAVGSNGYSTGPHLHLEIHAANDELLDPLAFLEERQAQPLEADCK</sequence>
<feature type="region of interest" description="Disordered" evidence="1">
    <location>
        <begin position="179"/>
        <end position="223"/>
    </location>
</feature>
<gene>
    <name evidence="3" type="ORF">PWJ81_01775</name>
</gene>
<dbReference type="Proteomes" id="UP001219297">
    <property type="component" value="Unassembled WGS sequence"/>
</dbReference>
<dbReference type="PANTHER" id="PTHR21666:SF270">
    <property type="entry name" value="MUREIN HYDROLASE ACTIVATOR ENVC"/>
    <property type="match status" value="1"/>
</dbReference>
<name>A0ABT5V488_9ACTO</name>
<comment type="caution">
    <text evidence="3">The sequence shown here is derived from an EMBL/GenBank/DDBJ whole genome shotgun (WGS) entry which is preliminary data.</text>
</comment>
<feature type="compositionally biased region" description="Low complexity" evidence="1">
    <location>
        <begin position="36"/>
        <end position="59"/>
    </location>
</feature>
<keyword evidence="4" id="KW-1185">Reference proteome</keyword>
<dbReference type="Gene3D" id="2.70.70.10">
    <property type="entry name" value="Glucose Permease (Domain IIA)"/>
    <property type="match status" value="1"/>
</dbReference>
<feature type="region of interest" description="Disordered" evidence="1">
    <location>
        <begin position="1"/>
        <end position="59"/>
    </location>
</feature>
<dbReference type="EMBL" id="JARBHI010000003">
    <property type="protein sequence ID" value="MDE1655797.1"/>
    <property type="molecule type" value="Genomic_DNA"/>
</dbReference>